<reference evidence="4" key="1">
    <citation type="submission" date="2024-06" db="EMBL/GenBank/DDBJ databases">
        <authorList>
            <person name="Ryan C."/>
        </authorList>
    </citation>
    <scope>NUCLEOTIDE SEQUENCE [LARGE SCALE GENOMIC DNA]</scope>
</reference>
<proteinExistence type="predicted"/>
<dbReference type="InterPro" id="IPR003614">
    <property type="entry name" value="Knottins"/>
</dbReference>
<name>A0ABC9ARG3_9POAL</name>
<reference evidence="3 4" key="2">
    <citation type="submission" date="2024-10" db="EMBL/GenBank/DDBJ databases">
        <authorList>
            <person name="Ryan C."/>
        </authorList>
    </citation>
    <scope>NUCLEOTIDE SEQUENCE [LARGE SCALE GENOMIC DNA]</scope>
</reference>
<evidence type="ECO:0000313" key="3">
    <source>
        <dbReference type="EMBL" id="CAL4982646.1"/>
    </source>
</evidence>
<dbReference type="Gene3D" id="3.30.30.10">
    <property type="entry name" value="Knottin, scorpion toxin-like"/>
    <property type="match status" value="1"/>
</dbReference>
<sequence length="84" mass="9216">MEHSRRNSNFPAAAAVVLLLIILSTEMASVAADTCKHLSGSFRGYCLRSESCARTCIMESNDNIDGMCLDFISKCYCLSQCRSP</sequence>
<dbReference type="Proteomes" id="UP001497457">
    <property type="component" value="Chromosome 22rd"/>
</dbReference>
<dbReference type="AlphaFoldDB" id="A0ABC9ARG3"/>
<dbReference type="Pfam" id="PF00304">
    <property type="entry name" value="Gamma-thionin"/>
    <property type="match status" value="1"/>
</dbReference>
<feature type="chain" id="PRO_5044785946" description="Knottins-like domain-containing protein" evidence="1">
    <location>
        <begin position="33"/>
        <end position="84"/>
    </location>
</feature>
<organism evidence="3 4">
    <name type="scientific">Urochloa decumbens</name>
    <dbReference type="NCBI Taxonomy" id="240449"/>
    <lineage>
        <taxon>Eukaryota</taxon>
        <taxon>Viridiplantae</taxon>
        <taxon>Streptophyta</taxon>
        <taxon>Embryophyta</taxon>
        <taxon>Tracheophyta</taxon>
        <taxon>Spermatophyta</taxon>
        <taxon>Magnoliopsida</taxon>
        <taxon>Liliopsida</taxon>
        <taxon>Poales</taxon>
        <taxon>Poaceae</taxon>
        <taxon>PACMAD clade</taxon>
        <taxon>Panicoideae</taxon>
        <taxon>Panicodae</taxon>
        <taxon>Paniceae</taxon>
        <taxon>Melinidinae</taxon>
        <taxon>Urochloa</taxon>
    </lineage>
</organism>
<protein>
    <recommendedName>
        <fullName evidence="2">Knottins-like domain-containing protein</fullName>
    </recommendedName>
</protein>
<keyword evidence="1" id="KW-0732">Signal</keyword>
<feature type="domain" description="Knottins-like" evidence="2">
    <location>
        <begin position="34"/>
        <end position="81"/>
    </location>
</feature>
<evidence type="ECO:0000313" key="4">
    <source>
        <dbReference type="Proteomes" id="UP001497457"/>
    </source>
</evidence>
<keyword evidence="4" id="KW-1185">Reference proteome</keyword>
<evidence type="ECO:0000256" key="1">
    <source>
        <dbReference type="SAM" id="SignalP"/>
    </source>
</evidence>
<dbReference type="EMBL" id="OZ075132">
    <property type="protein sequence ID" value="CAL4982646.1"/>
    <property type="molecule type" value="Genomic_DNA"/>
</dbReference>
<accession>A0ABC9ARG3</accession>
<feature type="signal peptide" evidence="1">
    <location>
        <begin position="1"/>
        <end position="32"/>
    </location>
</feature>
<dbReference type="InterPro" id="IPR036574">
    <property type="entry name" value="Scorpion_toxin-like_sf"/>
</dbReference>
<dbReference type="SUPFAM" id="SSF57095">
    <property type="entry name" value="Scorpion toxin-like"/>
    <property type="match status" value="1"/>
</dbReference>
<gene>
    <name evidence="3" type="ORF">URODEC1_LOCUS56712</name>
</gene>
<evidence type="ECO:0000259" key="2">
    <source>
        <dbReference type="Pfam" id="PF00304"/>
    </source>
</evidence>